<sequence>MKRDAHLITVPARAIDVGYANTKFTCGHKVARGVPLIHADLFPSITATLRAGAAFRHAPGTLGADGCISEIDGVPHFAGRGVEMHLKGLQPRHVMKDYCTSPSYLALMRGAMHYMLSDEGNPKEMTIQHLTVGLPLNTFEEYENHLRELVIGRHAVTSPDIEVGARHVTVLNASVMVQPLGALYYYGLTHKDFEMSGWNLVVDVGGGTIDFLAAYDKVPNYERSGAHPESMLACAYEVAKAINPELKNQYGVIQAIDLAIRDNRETVRIGGEDYEMARYKGAINEVLRRGYEAMLNTVGALNDFDNILVCGGGGAVFFEFLREHAPGLRRRLKMDGGSTFSNVRGFQVVADYAANEAYANG</sequence>
<dbReference type="Proteomes" id="UP001265550">
    <property type="component" value="Unassembled WGS sequence"/>
</dbReference>
<evidence type="ECO:0000259" key="1">
    <source>
        <dbReference type="Pfam" id="PF17989"/>
    </source>
</evidence>
<protein>
    <submittedName>
        <fullName evidence="3">Plasmid segregation protein ParM</fullName>
    </submittedName>
</protein>
<accession>A0ABU1VJC8</accession>
<dbReference type="Pfam" id="PF17989">
    <property type="entry name" value="ALP_N"/>
    <property type="match status" value="1"/>
</dbReference>
<evidence type="ECO:0000313" key="4">
    <source>
        <dbReference type="Proteomes" id="UP001265550"/>
    </source>
</evidence>
<dbReference type="Gene3D" id="3.30.420.40">
    <property type="match status" value="2"/>
</dbReference>
<evidence type="ECO:0000259" key="2">
    <source>
        <dbReference type="Pfam" id="PF21522"/>
    </source>
</evidence>
<dbReference type="EMBL" id="JAVDWE010000035">
    <property type="protein sequence ID" value="MDR7097586.1"/>
    <property type="molecule type" value="Genomic_DNA"/>
</dbReference>
<dbReference type="CDD" id="cd10227">
    <property type="entry name" value="ASKHA_NBD_ParM-like"/>
    <property type="match status" value="1"/>
</dbReference>
<reference evidence="3 4" key="1">
    <citation type="submission" date="2023-07" db="EMBL/GenBank/DDBJ databases">
        <title>Sorghum-associated microbial communities from plants grown in Nebraska, USA.</title>
        <authorList>
            <person name="Schachtman D."/>
        </authorList>
    </citation>
    <scope>NUCLEOTIDE SEQUENCE [LARGE SCALE GENOMIC DNA]</scope>
    <source>
        <strain evidence="3 4">BE240</strain>
    </source>
</reference>
<dbReference type="InterPro" id="IPR043129">
    <property type="entry name" value="ATPase_NBD"/>
</dbReference>
<dbReference type="Pfam" id="PF21522">
    <property type="entry name" value="MreB-like_C"/>
    <property type="match status" value="1"/>
</dbReference>
<dbReference type="RefSeq" id="WP_204735926.1">
    <property type="nucleotide sequence ID" value="NZ_JAVDWE010000035.1"/>
</dbReference>
<keyword evidence="4" id="KW-1185">Reference proteome</keyword>
<proteinExistence type="predicted"/>
<dbReference type="InterPro" id="IPR049067">
    <property type="entry name" value="MreB-like_C"/>
</dbReference>
<dbReference type="SUPFAM" id="SSF53067">
    <property type="entry name" value="Actin-like ATPase domain"/>
    <property type="match status" value="2"/>
</dbReference>
<feature type="domain" description="Actin homologue MreB-like C-terminal" evidence="2">
    <location>
        <begin position="201"/>
        <end position="322"/>
    </location>
</feature>
<comment type="caution">
    <text evidence="3">The sequence shown here is derived from an EMBL/GenBank/DDBJ whole genome shotgun (WGS) entry which is preliminary data.</text>
</comment>
<evidence type="ECO:0000313" key="3">
    <source>
        <dbReference type="EMBL" id="MDR7097586.1"/>
    </source>
</evidence>
<dbReference type="InterPro" id="IPR040607">
    <property type="entry name" value="ALP_N"/>
</dbReference>
<organism evidence="3 4">
    <name type="scientific">Hydrogenophaga laconesensis</name>
    <dbReference type="NCBI Taxonomy" id="1805971"/>
    <lineage>
        <taxon>Bacteria</taxon>
        <taxon>Pseudomonadati</taxon>
        <taxon>Pseudomonadota</taxon>
        <taxon>Betaproteobacteria</taxon>
        <taxon>Burkholderiales</taxon>
        <taxon>Comamonadaceae</taxon>
        <taxon>Hydrogenophaga</taxon>
    </lineage>
</organism>
<feature type="domain" description="Actin-like protein N-terminal" evidence="1">
    <location>
        <begin position="14"/>
        <end position="181"/>
    </location>
</feature>
<name>A0ABU1VJC8_9BURK</name>
<gene>
    <name evidence="3" type="ORF">J2X09_005362</name>
</gene>